<reference evidence="1" key="1">
    <citation type="journal article" date="2019" name="Sci. Rep.">
        <title>Draft genome of Tanacetum cinerariifolium, the natural source of mosquito coil.</title>
        <authorList>
            <person name="Yamashiro T."/>
            <person name="Shiraishi A."/>
            <person name="Satake H."/>
            <person name="Nakayama K."/>
        </authorList>
    </citation>
    <scope>NUCLEOTIDE SEQUENCE</scope>
</reference>
<dbReference type="EMBL" id="BKCJ011878967">
    <property type="protein sequence ID" value="GFD60525.1"/>
    <property type="molecule type" value="Genomic_DNA"/>
</dbReference>
<feature type="non-terminal residue" evidence="1">
    <location>
        <position position="1"/>
    </location>
</feature>
<comment type="caution">
    <text evidence="1">The sequence shown here is derived from an EMBL/GenBank/DDBJ whole genome shotgun (WGS) entry which is preliminary data.</text>
</comment>
<organism evidence="1">
    <name type="scientific">Tanacetum cinerariifolium</name>
    <name type="common">Dalmatian daisy</name>
    <name type="synonym">Chrysanthemum cinerariifolium</name>
    <dbReference type="NCBI Taxonomy" id="118510"/>
    <lineage>
        <taxon>Eukaryota</taxon>
        <taxon>Viridiplantae</taxon>
        <taxon>Streptophyta</taxon>
        <taxon>Embryophyta</taxon>
        <taxon>Tracheophyta</taxon>
        <taxon>Spermatophyta</taxon>
        <taxon>Magnoliopsida</taxon>
        <taxon>eudicotyledons</taxon>
        <taxon>Gunneridae</taxon>
        <taxon>Pentapetalae</taxon>
        <taxon>asterids</taxon>
        <taxon>campanulids</taxon>
        <taxon>Asterales</taxon>
        <taxon>Asteraceae</taxon>
        <taxon>Asteroideae</taxon>
        <taxon>Anthemideae</taxon>
        <taxon>Anthemidinae</taxon>
        <taxon>Tanacetum</taxon>
    </lineage>
</organism>
<evidence type="ECO:0000313" key="1">
    <source>
        <dbReference type="EMBL" id="GFD60525.1"/>
    </source>
</evidence>
<name>A0A699XKV6_TANCI</name>
<protein>
    <submittedName>
        <fullName evidence="1">Uncharacterized protein</fullName>
    </submittedName>
</protein>
<dbReference type="AlphaFoldDB" id="A0A699XKV6"/>
<sequence>QFDHAGSRDDAAIGQVAVPGIGVRARTGGQCIHRYCFAAGFGTRHCRTGFASEHGDAACQAPGRE</sequence>
<accession>A0A699XKV6</accession>
<gene>
    <name evidence="1" type="ORF">Tci_932494</name>
</gene>
<proteinExistence type="predicted"/>